<accession>A0A6D2KBW8</accession>
<gene>
    <name evidence="1" type="ORF">MERR_LOCUS37756</name>
</gene>
<evidence type="ECO:0000313" key="1">
    <source>
        <dbReference type="EMBL" id="CAA7050521.1"/>
    </source>
</evidence>
<name>A0A6D2KBW8_9BRAS</name>
<organism evidence="1 2">
    <name type="scientific">Microthlaspi erraticum</name>
    <dbReference type="NCBI Taxonomy" id="1685480"/>
    <lineage>
        <taxon>Eukaryota</taxon>
        <taxon>Viridiplantae</taxon>
        <taxon>Streptophyta</taxon>
        <taxon>Embryophyta</taxon>
        <taxon>Tracheophyta</taxon>
        <taxon>Spermatophyta</taxon>
        <taxon>Magnoliopsida</taxon>
        <taxon>eudicotyledons</taxon>
        <taxon>Gunneridae</taxon>
        <taxon>Pentapetalae</taxon>
        <taxon>rosids</taxon>
        <taxon>malvids</taxon>
        <taxon>Brassicales</taxon>
        <taxon>Brassicaceae</taxon>
        <taxon>Coluteocarpeae</taxon>
        <taxon>Microthlaspi</taxon>
    </lineage>
</organism>
<dbReference type="OrthoDB" id="46913at2759"/>
<dbReference type="PANTHER" id="PTHR13547:SF1">
    <property type="entry name" value="MITOCHONDRIAL RIBONUCLEASE P CATALYTIC SUBUNIT"/>
    <property type="match status" value="1"/>
</dbReference>
<protein>
    <submittedName>
        <fullName evidence="1">Uncharacterized protein</fullName>
    </submittedName>
</protein>
<comment type="caution">
    <text evidence="1">The sequence shown here is derived from an EMBL/GenBank/DDBJ whole genome shotgun (WGS) entry which is preliminary data.</text>
</comment>
<dbReference type="GO" id="GO:0001682">
    <property type="term" value="P:tRNA 5'-leader removal"/>
    <property type="evidence" value="ECO:0007669"/>
    <property type="project" value="TreeGrafter"/>
</dbReference>
<dbReference type="Proteomes" id="UP000467841">
    <property type="component" value="Unassembled WGS sequence"/>
</dbReference>
<reference evidence="1" key="1">
    <citation type="submission" date="2020-01" db="EMBL/GenBank/DDBJ databases">
        <authorList>
            <person name="Mishra B."/>
        </authorList>
    </citation>
    <scope>NUCLEOTIDE SEQUENCE [LARGE SCALE GENOMIC DNA]</scope>
</reference>
<dbReference type="GO" id="GO:0004526">
    <property type="term" value="F:ribonuclease P activity"/>
    <property type="evidence" value="ECO:0007669"/>
    <property type="project" value="TreeGrafter"/>
</dbReference>
<keyword evidence="2" id="KW-1185">Reference proteome</keyword>
<dbReference type="Gene3D" id="3.40.50.11980">
    <property type="match status" value="1"/>
</dbReference>
<dbReference type="AlphaFoldDB" id="A0A6D2KBW8"/>
<dbReference type="EMBL" id="CACVBM020001451">
    <property type="protein sequence ID" value="CAA7050521.1"/>
    <property type="molecule type" value="Genomic_DNA"/>
</dbReference>
<dbReference type="PANTHER" id="PTHR13547">
    <property type="match status" value="1"/>
</dbReference>
<proteinExistence type="predicted"/>
<sequence length="114" mass="13359">MGLVNQRNFNFFQFNNIVNRYQQISPSKRLPLVILHKRRVHGGPATYRNRGLYWLYTAVSCKCLSVLRENELKLHMLPPYSVVNRSLKMEHGTWHVPMSVEDDASHKKFCVGFP</sequence>
<evidence type="ECO:0000313" key="2">
    <source>
        <dbReference type="Proteomes" id="UP000467841"/>
    </source>
</evidence>